<keyword evidence="2" id="KW-0548">Nucleotidyltransferase</keyword>
<dbReference type="PROSITE" id="PS51459">
    <property type="entry name" value="FIDO"/>
    <property type="match status" value="1"/>
</dbReference>
<dbReference type="GO" id="GO:0005524">
    <property type="term" value="F:ATP binding"/>
    <property type="evidence" value="ECO:0007669"/>
    <property type="project" value="UniProtKB-KW"/>
</dbReference>
<evidence type="ECO:0000256" key="5">
    <source>
        <dbReference type="ARBA" id="ARBA00034531"/>
    </source>
</evidence>
<evidence type="ECO:0000256" key="3">
    <source>
        <dbReference type="ARBA" id="ARBA00022741"/>
    </source>
</evidence>
<dbReference type="EMBL" id="PDJE01000001">
    <property type="protein sequence ID" value="PFG29745.1"/>
    <property type="molecule type" value="Genomic_DNA"/>
</dbReference>
<accession>A0A2A9DUA9</accession>
<reference evidence="9 10" key="1">
    <citation type="submission" date="2017-10" db="EMBL/GenBank/DDBJ databases">
        <title>Sequencing the genomes of 1000 actinobacteria strains.</title>
        <authorList>
            <person name="Klenk H.-P."/>
        </authorList>
    </citation>
    <scope>NUCLEOTIDE SEQUENCE [LARGE SCALE GENOMIC DNA]</scope>
    <source>
        <strain evidence="9 10">DSM 21798</strain>
    </source>
</reference>
<organism evidence="9 10">
    <name type="scientific">Paramicrobacterium agarici</name>
    <dbReference type="NCBI Taxonomy" id="630514"/>
    <lineage>
        <taxon>Bacteria</taxon>
        <taxon>Bacillati</taxon>
        <taxon>Actinomycetota</taxon>
        <taxon>Actinomycetes</taxon>
        <taxon>Micrococcales</taxon>
        <taxon>Microbacteriaceae</taxon>
        <taxon>Paramicrobacterium</taxon>
    </lineage>
</organism>
<evidence type="ECO:0000256" key="7">
    <source>
        <dbReference type="ARBA" id="ARBA00048696"/>
    </source>
</evidence>
<dbReference type="Gene3D" id="1.10.3290.10">
    <property type="entry name" value="Fido-like domain"/>
    <property type="match status" value="1"/>
</dbReference>
<evidence type="ECO:0000259" key="8">
    <source>
        <dbReference type="PROSITE" id="PS51459"/>
    </source>
</evidence>
<evidence type="ECO:0000256" key="4">
    <source>
        <dbReference type="ARBA" id="ARBA00022840"/>
    </source>
</evidence>
<dbReference type="Proteomes" id="UP000221369">
    <property type="component" value="Unassembled WGS sequence"/>
</dbReference>
<dbReference type="AlphaFoldDB" id="A0A2A9DUA9"/>
<sequence length="215" mass="24271">MPKSRPFRSWDDYYIPGTSVLKNKLTKPGKPFGETDASALQSMEEAVAAVRLAELAVRPVDGAFDYDHMKAIHRYIFQDVYEWAGQERVGPVGAFMVKDGHAYYGAGPHLTEAAELQYARLAEKDFLRGLTHEQFATELAEIWGELNVIHSFHEGNTRSQFVFFSQLTENAGFVLDAKRLGPGTELRDEFIDARFHSQDSGSNERLADVLKRSIR</sequence>
<dbReference type="GO" id="GO:0070733">
    <property type="term" value="F:AMPylase activity"/>
    <property type="evidence" value="ECO:0007669"/>
    <property type="project" value="UniProtKB-EC"/>
</dbReference>
<evidence type="ECO:0000256" key="1">
    <source>
        <dbReference type="ARBA" id="ARBA00022679"/>
    </source>
</evidence>
<evidence type="ECO:0000256" key="2">
    <source>
        <dbReference type="ARBA" id="ARBA00022695"/>
    </source>
</evidence>
<dbReference type="PANTHER" id="PTHR39560">
    <property type="entry name" value="PROTEIN ADENYLYLTRANSFERASE FIC-RELATED"/>
    <property type="match status" value="1"/>
</dbReference>
<evidence type="ECO:0000313" key="9">
    <source>
        <dbReference type="EMBL" id="PFG29745.1"/>
    </source>
</evidence>
<comment type="catalytic activity">
    <reaction evidence="7">
        <text>L-tyrosyl-[protein] + ATP = O-(5'-adenylyl)-L-tyrosyl-[protein] + diphosphate</text>
        <dbReference type="Rhea" id="RHEA:54288"/>
        <dbReference type="Rhea" id="RHEA-COMP:10136"/>
        <dbReference type="Rhea" id="RHEA-COMP:13846"/>
        <dbReference type="ChEBI" id="CHEBI:30616"/>
        <dbReference type="ChEBI" id="CHEBI:33019"/>
        <dbReference type="ChEBI" id="CHEBI:46858"/>
        <dbReference type="ChEBI" id="CHEBI:83624"/>
        <dbReference type="EC" id="2.7.7.108"/>
    </reaction>
</comment>
<keyword evidence="3" id="KW-0547">Nucleotide-binding</keyword>
<keyword evidence="10" id="KW-1185">Reference proteome</keyword>
<dbReference type="PANTHER" id="PTHR39560:SF1">
    <property type="entry name" value="PROTEIN ADENYLYLTRANSFERASE FIC-RELATED"/>
    <property type="match status" value="1"/>
</dbReference>
<dbReference type="EC" id="2.7.7.108" evidence="5"/>
<name>A0A2A9DUA9_9MICO</name>
<keyword evidence="1" id="KW-0808">Transferase</keyword>
<evidence type="ECO:0000256" key="6">
    <source>
        <dbReference type="ARBA" id="ARBA00047939"/>
    </source>
</evidence>
<dbReference type="Pfam" id="PF02661">
    <property type="entry name" value="Fic"/>
    <property type="match status" value="1"/>
</dbReference>
<dbReference type="RefSeq" id="WP_098406288.1">
    <property type="nucleotide sequence ID" value="NZ_PDJE01000001.1"/>
</dbReference>
<gene>
    <name evidence="9" type="ORF">ATJ78_0660</name>
</gene>
<feature type="domain" description="Fido" evidence="8">
    <location>
        <begin position="64"/>
        <end position="212"/>
    </location>
</feature>
<comment type="caution">
    <text evidence="9">The sequence shown here is derived from an EMBL/GenBank/DDBJ whole genome shotgun (WGS) entry which is preliminary data.</text>
</comment>
<protein>
    <recommendedName>
        <fullName evidence="5">protein adenylyltransferase</fullName>
        <ecNumber evidence="5">2.7.7.108</ecNumber>
    </recommendedName>
</protein>
<proteinExistence type="predicted"/>
<comment type="catalytic activity">
    <reaction evidence="6">
        <text>L-threonyl-[protein] + ATP = 3-O-(5'-adenylyl)-L-threonyl-[protein] + diphosphate</text>
        <dbReference type="Rhea" id="RHEA:54292"/>
        <dbReference type="Rhea" id="RHEA-COMP:11060"/>
        <dbReference type="Rhea" id="RHEA-COMP:13847"/>
        <dbReference type="ChEBI" id="CHEBI:30013"/>
        <dbReference type="ChEBI" id="CHEBI:30616"/>
        <dbReference type="ChEBI" id="CHEBI:33019"/>
        <dbReference type="ChEBI" id="CHEBI:138113"/>
        <dbReference type="EC" id="2.7.7.108"/>
    </reaction>
</comment>
<dbReference type="SUPFAM" id="SSF140931">
    <property type="entry name" value="Fic-like"/>
    <property type="match status" value="1"/>
</dbReference>
<dbReference type="GO" id="GO:0051302">
    <property type="term" value="P:regulation of cell division"/>
    <property type="evidence" value="ECO:0007669"/>
    <property type="project" value="TreeGrafter"/>
</dbReference>
<evidence type="ECO:0000313" key="10">
    <source>
        <dbReference type="Proteomes" id="UP000221369"/>
    </source>
</evidence>
<dbReference type="InterPro" id="IPR003812">
    <property type="entry name" value="Fido"/>
</dbReference>
<dbReference type="InterPro" id="IPR036597">
    <property type="entry name" value="Fido-like_dom_sf"/>
</dbReference>
<keyword evidence="4" id="KW-0067">ATP-binding</keyword>